<dbReference type="PANTHER" id="PTHR33993">
    <property type="entry name" value="GLYOXALASE-RELATED"/>
    <property type="match status" value="1"/>
</dbReference>
<protein>
    <submittedName>
        <fullName evidence="2">VOC family protein</fullName>
    </submittedName>
</protein>
<gene>
    <name evidence="2" type="ORF">E1809_24240</name>
</gene>
<proteinExistence type="predicted"/>
<dbReference type="InterPro" id="IPR004360">
    <property type="entry name" value="Glyas_Fos-R_dOase_dom"/>
</dbReference>
<dbReference type="InterPro" id="IPR052164">
    <property type="entry name" value="Anthracycline_SecMetBiosynth"/>
</dbReference>
<dbReference type="OrthoDB" id="9793039at2"/>
<keyword evidence="3" id="KW-1185">Reference proteome</keyword>
<dbReference type="InterPro" id="IPR029068">
    <property type="entry name" value="Glyas_Bleomycin-R_OHBP_Dase"/>
</dbReference>
<comment type="caution">
    <text evidence="2">The sequence shown here is derived from an EMBL/GenBank/DDBJ whole genome shotgun (WGS) entry which is preliminary data.</text>
</comment>
<name>A0A4R5K8Z4_9MICC</name>
<dbReference type="CDD" id="cd07247">
    <property type="entry name" value="SgaA_N_like"/>
    <property type="match status" value="2"/>
</dbReference>
<dbReference type="Proteomes" id="UP000295511">
    <property type="component" value="Unassembled WGS sequence"/>
</dbReference>
<feature type="domain" description="VOC" evidence="1">
    <location>
        <begin position="10"/>
        <end position="126"/>
    </location>
</feature>
<evidence type="ECO:0000259" key="1">
    <source>
        <dbReference type="PROSITE" id="PS51819"/>
    </source>
</evidence>
<dbReference type="EMBL" id="SMRU01000047">
    <property type="protein sequence ID" value="TDF88132.1"/>
    <property type="molecule type" value="Genomic_DNA"/>
</dbReference>
<sequence>MPTPEITPGAPCWIDLMTSDTEKAKSFYNTLFGWTFETGDEEKYGGYITASKDGKLVAGIMQKQENMAQMPDVWSTYLRTDDIKATAEAAVANGGQVYMEPMEVPDQGTMAMFADSSGAAIGAWQFGEMKGYEVAAETGAPAWHELFAKQYDSAVAFYQNVFGWETTVMGDTPEFRYTTLGAGDDAKAGIMDASGFLPAEVPSYWGVYFAVDKVDSTIEQAVSLGATVIQPAEDTPYGRMSTLTDPTGAIFKLIENRPS</sequence>
<feature type="domain" description="VOC" evidence="1">
    <location>
        <begin position="140"/>
        <end position="256"/>
    </location>
</feature>
<dbReference type="InterPro" id="IPR037523">
    <property type="entry name" value="VOC_core"/>
</dbReference>
<dbReference type="Pfam" id="PF00903">
    <property type="entry name" value="Glyoxalase"/>
    <property type="match status" value="2"/>
</dbReference>
<reference evidence="2 3" key="1">
    <citation type="submission" date="2019-03" db="EMBL/GenBank/DDBJ databases">
        <title>Whole genome sequence of Arthrobacter sp JH1-1.</title>
        <authorList>
            <person name="Trinh H.N."/>
        </authorList>
    </citation>
    <scope>NUCLEOTIDE SEQUENCE [LARGE SCALE GENOMIC DNA]</scope>
    <source>
        <strain evidence="2 3">JH1-1</strain>
    </source>
</reference>
<organism evidence="2 3">
    <name type="scientific">Arthrobacter terricola</name>
    <dbReference type="NCBI Taxonomy" id="2547396"/>
    <lineage>
        <taxon>Bacteria</taxon>
        <taxon>Bacillati</taxon>
        <taxon>Actinomycetota</taxon>
        <taxon>Actinomycetes</taxon>
        <taxon>Micrococcales</taxon>
        <taxon>Micrococcaceae</taxon>
        <taxon>Arthrobacter</taxon>
    </lineage>
</organism>
<dbReference type="PROSITE" id="PS51819">
    <property type="entry name" value="VOC"/>
    <property type="match status" value="2"/>
</dbReference>
<dbReference type="SUPFAM" id="SSF54593">
    <property type="entry name" value="Glyoxalase/Bleomycin resistance protein/Dihydroxybiphenyl dioxygenase"/>
    <property type="match status" value="2"/>
</dbReference>
<dbReference type="Gene3D" id="3.10.180.10">
    <property type="entry name" value="2,3-Dihydroxybiphenyl 1,2-Dioxygenase, domain 1"/>
    <property type="match status" value="2"/>
</dbReference>
<dbReference type="AlphaFoldDB" id="A0A4R5K8Z4"/>
<dbReference type="PANTHER" id="PTHR33993:SF10">
    <property type="entry name" value="CONSERVED PROTEIN"/>
    <property type="match status" value="1"/>
</dbReference>
<evidence type="ECO:0000313" key="2">
    <source>
        <dbReference type="EMBL" id="TDF88132.1"/>
    </source>
</evidence>
<dbReference type="RefSeq" id="WP_133206812.1">
    <property type="nucleotide sequence ID" value="NZ_SMRU01000047.1"/>
</dbReference>
<evidence type="ECO:0000313" key="3">
    <source>
        <dbReference type="Proteomes" id="UP000295511"/>
    </source>
</evidence>
<accession>A0A4R5K8Z4</accession>